<feature type="compositionally biased region" description="Basic and acidic residues" evidence="1">
    <location>
        <begin position="209"/>
        <end position="218"/>
    </location>
</feature>
<accession>A0A1E1X8U7</accession>
<dbReference type="AlphaFoldDB" id="A0A1E1X8U7"/>
<feature type="region of interest" description="Disordered" evidence="1">
    <location>
        <begin position="184"/>
        <end position="218"/>
    </location>
</feature>
<proteinExistence type="evidence at transcript level"/>
<evidence type="ECO:0000313" key="3">
    <source>
        <dbReference type="EMBL" id="JAT95436.1"/>
    </source>
</evidence>
<organism evidence="3">
    <name type="scientific">Amblyomma aureolatum</name>
    <dbReference type="NCBI Taxonomy" id="187763"/>
    <lineage>
        <taxon>Eukaryota</taxon>
        <taxon>Metazoa</taxon>
        <taxon>Ecdysozoa</taxon>
        <taxon>Arthropoda</taxon>
        <taxon>Chelicerata</taxon>
        <taxon>Arachnida</taxon>
        <taxon>Acari</taxon>
        <taxon>Parasitiformes</taxon>
        <taxon>Ixodida</taxon>
        <taxon>Ixodoidea</taxon>
        <taxon>Ixodidae</taxon>
        <taxon>Amblyomminae</taxon>
        <taxon>Amblyomma</taxon>
    </lineage>
</organism>
<dbReference type="EMBL" id="GFAC01003752">
    <property type="protein sequence ID" value="JAT95436.1"/>
    <property type="molecule type" value="mRNA"/>
</dbReference>
<feature type="chain" id="PRO_5009116015" evidence="2">
    <location>
        <begin position="18"/>
        <end position="218"/>
    </location>
</feature>
<sequence length="218" mass="24330">LVFLVAFLPVAIEIALAQELLPHECEQEQVLRCYADYRQELLKDAPHPDDEDEGFRNWCRAITNKSRCHQRVELCPAEVRSNSATLERGYEALRDIICDEKSIRELYTARSCLDHEKWMPCLVQHMKDVTPENTKDPACNISEAGEACYEMAFTLDCSMPLKSAKAAVLKADNAIRLLLSCNGGSSDGAEGSTNRAEVASDDYAGSRDGTGERPDEDR</sequence>
<keyword evidence="2" id="KW-0732">Signal</keyword>
<evidence type="ECO:0000256" key="1">
    <source>
        <dbReference type="SAM" id="MobiDB-lite"/>
    </source>
</evidence>
<feature type="non-terminal residue" evidence="3">
    <location>
        <position position="1"/>
    </location>
</feature>
<name>A0A1E1X8U7_9ACAR</name>
<evidence type="ECO:0000256" key="2">
    <source>
        <dbReference type="SAM" id="SignalP"/>
    </source>
</evidence>
<protein>
    <submittedName>
        <fullName evidence="3">Putative secreted peptide</fullName>
    </submittedName>
</protein>
<feature type="signal peptide" evidence="2">
    <location>
        <begin position="1"/>
        <end position="17"/>
    </location>
</feature>
<reference evidence="3" key="1">
    <citation type="journal article" date="2017" name="Front. Cell. Infect. Microbiol.">
        <title>The Distinct Transcriptional Response of the Midgut of Amblyomma sculptum and Amblyomma aureolatum Ticks to Rickettsia rickettsii Correlates to Their Differences in Susceptibility to Infection.</title>
        <authorList>
            <person name="Martins L.A."/>
            <person name="Galletti M.F.B.M."/>
            <person name="Ribeiro J.M."/>
            <person name="Fujita A."/>
            <person name="Costa F.B."/>
            <person name="Labruna M.B."/>
            <person name="Daffre S."/>
            <person name="Fogaca A.C."/>
        </authorList>
    </citation>
    <scope>NUCLEOTIDE SEQUENCE</scope>
</reference>